<protein>
    <recommendedName>
        <fullName evidence="2">FH2 domain-containing protein</fullName>
    </recommendedName>
</protein>
<dbReference type="InterPro" id="IPR043502">
    <property type="entry name" value="DNA/RNA_pol_sf"/>
</dbReference>
<name>A0A2G2Z2T5_CAPAN</name>
<dbReference type="Gramene" id="PHT76289">
    <property type="protein sequence ID" value="PHT76289"/>
    <property type="gene ID" value="T459_19811"/>
</dbReference>
<dbReference type="PANTHER" id="PTHR23213">
    <property type="entry name" value="FORMIN-RELATED"/>
    <property type="match status" value="1"/>
</dbReference>
<dbReference type="InterPro" id="IPR015425">
    <property type="entry name" value="FH2_Formin"/>
</dbReference>
<sequence>MANVPIFVESPSLSPSLSPRSLLSPERYSTRRMDSSPGIFNFLEQDVQFLERNRNHIQHATPASVPPPLCPPPPPLPPQSLVLKTPLKSIGVESPVLVSPMELPSISEHVEKNDEKTEEPKPKLKTLHWNKVRASLDRKMEWYQLKSSSFKLNEEMIETLFVVKDPTLNTNDTARSFVPSPNQENRVLDPKKAQNIAIFLRALNVTTEKICEALLEVLKLGYQLYLKEMFFDGFINSQRFYHVNNSAFNRCSLMVSSVYRSSSVCRTRKARKLIERGCFSFLSHIRNTNVVSPPSLDSVCVVREFMDVFPTDLPGIPPDLDIDFSIDVELSTKPISIPPYRMTPTELKELNDQLQELLDKGFIRPSVSP</sequence>
<dbReference type="GO" id="GO:0045010">
    <property type="term" value="P:actin nucleation"/>
    <property type="evidence" value="ECO:0007669"/>
    <property type="project" value="InterPro"/>
</dbReference>
<evidence type="ECO:0000313" key="3">
    <source>
        <dbReference type="EMBL" id="PHT76289.1"/>
    </source>
</evidence>
<comment type="similarity">
    <text evidence="1">Belongs to the formin-like family. Class-I subfamily.</text>
</comment>
<evidence type="ECO:0000256" key="1">
    <source>
        <dbReference type="ARBA" id="ARBA00025793"/>
    </source>
</evidence>
<dbReference type="Gene3D" id="1.20.58.2220">
    <property type="entry name" value="Formin, FH2 domain"/>
    <property type="match status" value="1"/>
</dbReference>
<dbReference type="Pfam" id="PF02181">
    <property type="entry name" value="FH2"/>
    <property type="match status" value="1"/>
</dbReference>
<dbReference type="InterPro" id="IPR027643">
    <property type="entry name" value="Formin-like_plant"/>
</dbReference>
<reference evidence="3 4" key="2">
    <citation type="journal article" date="2017" name="Genome Biol.">
        <title>New reference genome sequences of hot pepper reveal the massive evolution of plant disease-resistance genes by retroduplication.</title>
        <authorList>
            <person name="Kim S."/>
            <person name="Park J."/>
            <person name="Yeom S.I."/>
            <person name="Kim Y.M."/>
            <person name="Seo E."/>
            <person name="Kim K.T."/>
            <person name="Kim M.S."/>
            <person name="Lee J.M."/>
            <person name="Cheong K."/>
            <person name="Shin H.S."/>
            <person name="Kim S.B."/>
            <person name="Han K."/>
            <person name="Lee J."/>
            <person name="Park M."/>
            <person name="Lee H.A."/>
            <person name="Lee H.Y."/>
            <person name="Lee Y."/>
            <person name="Oh S."/>
            <person name="Lee J.H."/>
            <person name="Choi E."/>
            <person name="Choi E."/>
            <person name="Lee S.E."/>
            <person name="Jeon J."/>
            <person name="Kim H."/>
            <person name="Choi G."/>
            <person name="Song H."/>
            <person name="Lee J."/>
            <person name="Lee S.C."/>
            <person name="Kwon J.K."/>
            <person name="Lee H.Y."/>
            <person name="Koo N."/>
            <person name="Hong Y."/>
            <person name="Kim R.W."/>
            <person name="Kang W.H."/>
            <person name="Huh J.H."/>
            <person name="Kang B.C."/>
            <person name="Yang T.J."/>
            <person name="Lee Y.H."/>
            <person name="Bennetzen J.L."/>
            <person name="Choi D."/>
        </authorList>
    </citation>
    <scope>NUCLEOTIDE SEQUENCE [LARGE SCALE GENOMIC DNA]</scope>
    <source>
        <strain evidence="4">cv. CM334</strain>
    </source>
</reference>
<gene>
    <name evidence="3" type="ORF">T459_19811</name>
</gene>
<organism evidence="3 4">
    <name type="scientific">Capsicum annuum</name>
    <name type="common">Capsicum pepper</name>
    <dbReference type="NCBI Taxonomy" id="4072"/>
    <lineage>
        <taxon>Eukaryota</taxon>
        <taxon>Viridiplantae</taxon>
        <taxon>Streptophyta</taxon>
        <taxon>Embryophyta</taxon>
        <taxon>Tracheophyta</taxon>
        <taxon>Spermatophyta</taxon>
        <taxon>Magnoliopsida</taxon>
        <taxon>eudicotyledons</taxon>
        <taxon>Gunneridae</taxon>
        <taxon>Pentapetalae</taxon>
        <taxon>asterids</taxon>
        <taxon>lamiids</taxon>
        <taxon>Solanales</taxon>
        <taxon>Solanaceae</taxon>
        <taxon>Solanoideae</taxon>
        <taxon>Capsiceae</taxon>
        <taxon>Capsicum</taxon>
    </lineage>
</organism>
<dbReference type="Proteomes" id="UP000222542">
    <property type="component" value="Unassembled WGS sequence"/>
</dbReference>
<feature type="domain" description="FH2" evidence="2">
    <location>
        <begin position="115"/>
        <end position="217"/>
    </location>
</feature>
<dbReference type="STRING" id="4072.A0A2G2Z2T5"/>
<dbReference type="GO" id="GO:0051015">
    <property type="term" value="F:actin filament binding"/>
    <property type="evidence" value="ECO:0000318"/>
    <property type="project" value="GO_Central"/>
</dbReference>
<keyword evidence="4" id="KW-1185">Reference proteome</keyword>
<proteinExistence type="inferred from homology"/>
<dbReference type="SUPFAM" id="SSF56672">
    <property type="entry name" value="DNA/RNA polymerases"/>
    <property type="match status" value="1"/>
</dbReference>
<dbReference type="GO" id="GO:0005856">
    <property type="term" value="C:cytoskeleton"/>
    <property type="evidence" value="ECO:0000318"/>
    <property type="project" value="GO_Central"/>
</dbReference>
<dbReference type="SUPFAM" id="SSF101447">
    <property type="entry name" value="Formin homology 2 domain (FH2 domain)"/>
    <property type="match status" value="1"/>
</dbReference>
<evidence type="ECO:0000313" key="4">
    <source>
        <dbReference type="Proteomes" id="UP000222542"/>
    </source>
</evidence>
<dbReference type="InterPro" id="IPR042201">
    <property type="entry name" value="FH2_Formin_sf"/>
</dbReference>
<dbReference type="PANTHER" id="PTHR23213:SF276">
    <property type="entry name" value="FORMIN-LIKE PROTEIN 1"/>
    <property type="match status" value="1"/>
</dbReference>
<evidence type="ECO:0000259" key="2">
    <source>
        <dbReference type="Pfam" id="PF02181"/>
    </source>
</evidence>
<dbReference type="AlphaFoldDB" id="A0A2G2Z2T5"/>
<reference evidence="3 4" key="1">
    <citation type="journal article" date="2014" name="Nat. Genet.">
        <title>Genome sequence of the hot pepper provides insights into the evolution of pungency in Capsicum species.</title>
        <authorList>
            <person name="Kim S."/>
            <person name="Park M."/>
            <person name="Yeom S.I."/>
            <person name="Kim Y.M."/>
            <person name="Lee J.M."/>
            <person name="Lee H.A."/>
            <person name="Seo E."/>
            <person name="Choi J."/>
            <person name="Cheong K."/>
            <person name="Kim K.T."/>
            <person name="Jung K."/>
            <person name="Lee G.W."/>
            <person name="Oh S.K."/>
            <person name="Bae C."/>
            <person name="Kim S.B."/>
            <person name="Lee H.Y."/>
            <person name="Kim S.Y."/>
            <person name="Kim M.S."/>
            <person name="Kang B.C."/>
            <person name="Jo Y.D."/>
            <person name="Yang H.B."/>
            <person name="Jeong H.J."/>
            <person name="Kang W.H."/>
            <person name="Kwon J.K."/>
            <person name="Shin C."/>
            <person name="Lim J.Y."/>
            <person name="Park J.H."/>
            <person name="Huh J.H."/>
            <person name="Kim J.S."/>
            <person name="Kim B.D."/>
            <person name="Cohen O."/>
            <person name="Paran I."/>
            <person name="Suh M.C."/>
            <person name="Lee S.B."/>
            <person name="Kim Y.K."/>
            <person name="Shin Y."/>
            <person name="Noh S.J."/>
            <person name="Park J."/>
            <person name="Seo Y.S."/>
            <person name="Kwon S.Y."/>
            <person name="Kim H.A."/>
            <person name="Park J.M."/>
            <person name="Kim H.J."/>
            <person name="Choi S.B."/>
            <person name="Bosland P.W."/>
            <person name="Reeves G."/>
            <person name="Jo S.H."/>
            <person name="Lee B.W."/>
            <person name="Cho H.T."/>
            <person name="Choi H.S."/>
            <person name="Lee M.S."/>
            <person name="Yu Y."/>
            <person name="Do Choi Y."/>
            <person name="Park B.S."/>
            <person name="van Deynze A."/>
            <person name="Ashrafi H."/>
            <person name="Hill T."/>
            <person name="Kim W.T."/>
            <person name="Pai H.S."/>
            <person name="Ahn H.K."/>
            <person name="Yeam I."/>
            <person name="Giovannoni J.J."/>
            <person name="Rose J.K."/>
            <person name="Sorensen I."/>
            <person name="Lee S.J."/>
            <person name="Kim R.W."/>
            <person name="Choi I.Y."/>
            <person name="Choi B.S."/>
            <person name="Lim J.S."/>
            <person name="Lee Y.H."/>
            <person name="Choi D."/>
        </authorList>
    </citation>
    <scope>NUCLEOTIDE SEQUENCE [LARGE SCALE GENOMIC DNA]</scope>
    <source>
        <strain evidence="4">cv. CM334</strain>
    </source>
</reference>
<dbReference type="EMBL" id="AYRZ02000007">
    <property type="protein sequence ID" value="PHT76289.1"/>
    <property type="molecule type" value="Genomic_DNA"/>
</dbReference>
<dbReference type="Gene3D" id="3.10.10.10">
    <property type="entry name" value="HIV Type 1 Reverse Transcriptase, subunit A, domain 1"/>
    <property type="match status" value="1"/>
</dbReference>
<comment type="caution">
    <text evidence="3">The sequence shown here is derived from an EMBL/GenBank/DDBJ whole genome shotgun (WGS) entry which is preliminary data.</text>
</comment>
<dbReference type="GO" id="GO:0030036">
    <property type="term" value="P:actin cytoskeleton organization"/>
    <property type="evidence" value="ECO:0000318"/>
    <property type="project" value="GO_Central"/>
</dbReference>
<accession>A0A2G2Z2T5</accession>